<name>K2KLW2_9PROT</name>
<proteinExistence type="predicted"/>
<dbReference type="EMBL" id="AMRL01000002">
    <property type="protein sequence ID" value="EKE78445.1"/>
    <property type="molecule type" value="Genomic_DNA"/>
</dbReference>
<protein>
    <submittedName>
        <fullName evidence="1">Uncharacterized protein</fullName>
    </submittedName>
</protein>
<keyword evidence="2" id="KW-1185">Reference proteome</keyword>
<evidence type="ECO:0000313" key="2">
    <source>
        <dbReference type="Proteomes" id="UP000006746"/>
    </source>
</evidence>
<reference evidence="1 2" key="1">
    <citation type="journal article" date="2012" name="J. Bacteriol.">
        <title>Genome Sequence of Oceanibaculum indicum Type Strain P24.</title>
        <authorList>
            <person name="Lai Q."/>
            <person name="Shao Z."/>
        </authorList>
    </citation>
    <scope>NUCLEOTIDE SEQUENCE [LARGE SCALE GENOMIC DNA]</scope>
    <source>
        <strain evidence="1 2">P24</strain>
    </source>
</reference>
<accession>K2KLW2</accession>
<sequence>MNAAQLLLLGIQIANAISAGIPAALRAKAAIEQMVAEGRNPTDAEWAEINAITAELRARLHGAGGADEGGEDADG</sequence>
<comment type="caution">
    <text evidence="1">The sequence shown here is derived from an EMBL/GenBank/DDBJ whole genome shotgun (WGS) entry which is preliminary data.</text>
</comment>
<evidence type="ECO:0000313" key="1">
    <source>
        <dbReference type="EMBL" id="EKE78445.1"/>
    </source>
</evidence>
<dbReference type="eggNOG" id="ENOG502ZEIK">
    <property type="taxonomic scope" value="Bacteria"/>
</dbReference>
<organism evidence="1 2">
    <name type="scientific">Oceanibaculum indicum P24</name>
    <dbReference type="NCBI Taxonomy" id="1207063"/>
    <lineage>
        <taxon>Bacteria</taxon>
        <taxon>Pseudomonadati</taxon>
        <taxon>Pseudomonadota</taxon>
        <taxon>Alphaproteobacteria</taxon>
        <taxon>Rhodospirillales</taxon>
        <taxon>Oceanibaculaceae</taxon>
        <taxon>Oceanibaculum</taxon>
    </lineage>
</organism>
<dbReference type="RefSeq" id="WP_008943168.1">
    <property type="nucleotide sequence ID" value="NZ_AMRL01000002.1"/>
</dbReference>
<gene>
    <name evidence="1" type="ORF">P24_02756</name>
</gene>
<dbReference type="AlphaFoldDB" id="K2KLW2"/>
<dbReference type="Proteomes" id="UP000006746">
    <property type="component" value="Unassembled WGS sequence"/>
</dbReference>
<dbReference type="STRING" id="1207063.P24_02756"/>